<organism evidence="8 9">
    <name type="scientific">Singulisphaera acidiphila (strain ATCC BAA-1392 / DSM 18658 / VKM B-2454 / MOB10)</name>
    <dbReference type="NCBI Taxonomy" id="886293"/>
    <lineage>
        <taxon>Bacteria</taxon>
        <taxon>Pseudomonadati</taxon>
        <taxon>Planctomycetota</taxon>
        <taxon>Planctomycetia</taxon>
        <taxon>Isosphaerales</taxon>
        <taxon>Isosphaeraceae</taxon>
        <taxon>Singulisphaera</taxon>
    </lineage>
</organism>
<dbReference type="InterPro" id="IPR001789">
    <property type="entry name" value="Sig_transdc_resp-reg_receiver"/>
</dbReference>
<dbReference type="SMART" id="SM00448">
    <property type="entry name" value="REC"/>
    <property type="match status" value="1"/>
</dbReference>
<dbReference type="PROSITE" id="PS50043">
    <property type="entry name" value="HTH_LUXR_2"/>
    <property type="match status" value="1"/>
</dbReference>
<name>L0DQ73_SINAD</name>
<dbReference type="InterPro" id="IPR058245">
    <property type="entry name" value="NreC/VraR/RcsB-like_REC"/>
</dbReference>
<protein>
    <submittedName>
        <fullName evidence="8">Response regulator containing a CheY-like receiver domain and an HTH DNA-binding domain</fullName>
    </submittedName>
</protein>
<dbReference type="InterPro" id="IPR000792">
    <property type="entry name" value="Tscrpt_reg_LuxR_C"/>
</dbReference>
<dbReference type="Pfam" id="PF00072">
    <property type="entry name" value="Response_reg"/>
    <property type="match status" value="1"/>
</dbReference>
<dbReference type="Proteomes" id="UP000010798">
    <property type="component" value="Chromosome"/>
</dbReference>
<dbReference type="Pfam" id="PF00196">
    <property type="entry name" value="GerE"/>
    <property type="match status" value="1"/>
</dbReference>
<evidence type="ECO:0000259" key="6">
    <source>
        <dbReference type="PROSITE" id="PS50043"/>
    </source>
</evidence>
<dbReference type="eggNOG" id="COG2197">
    <property type="taxonomic scope" value="Bacteria"/>
</dbReference>
<gene>
    <name evidence="8" type="ordered locus">Sinac_6929</name>
</gene>
<keyword evidence="9" id="KW-1185">Reference proteome</keyword>
<dbReference type="SUPFAM" id="SSF46894">
    <property type="entry name" value="C-terminal effector domain of the bipartite response regulators"/>
    <property type="match status" value="1"/>
</dbReference>
<dbReference type="GO" id="GO:0006355">
    <property type="term" value="P:regulation of DNA-templated transcription"/>
    <property type="evidence" value="ECO:0007669"/>
    <property type="project" value="InterPro"/>
</dbReference>
<evidence type="ECO:0000256" key="5">
    <source>
        <dbReference type="PROSITE-ProRule" id="PRU00169"/>
    </source>
</evidence>
<evidence type="ECO:0000259" key="7">
    <source>
        <dbReference type="PROSITE" id="PS50110"/>
    </source>
</evidence>
<feature type="modified residue" description="4-aspartylphosphate" evidence="5">
    <location>
        <position position="58"/>
    </location>
</feature>
<dbReference type="PANTHER" id="PTHR43214">
    <property type="entry name" value="TWO-COMPONENT RESPONSE REGULATOR"/>
    <property type="match status" value="1"/>
</dbReference>
<dbReference type="PROSITE" id="PS50110">
    <property type="entry name" value="RESPONSE_REGULATORY"/>
    <property type="match status" value="1"/>
</dbReference>
<evidence type="ECO:0000256" key="4">
    <source>
        <dbReference type="ARBA" id="ARBA00023163"/>
    </source>
</evidence>
<evidence type="ECO:0000313" key="8">
    <source>
        <dbReference type="EMBL" id="AGA30985.1"/>
    </source>
</evidence>
<dbReference type="CDD" id="cd06170">
    <property type="entry name" value="LuxR_C_like"/>
    <property type="match status" value="1"/>
</dbReference>
<dbReference type="PRINTS" id="PR00038">
    <property type="entry name" value="HTHLUXR"/>
</dbReference>
<dbReference type="AlphaFoldDB" id="L0DQ73"/>
<dbReference type="STRING" id="886293.Sinac_6929"/>
<dbReference type="InterPro" id="IPR039420">
    <property type="entry name" value="WalR-like"/>
</dbReference>
<accession>L0DQ73</accession>
<dbReference type="RefSeq" id="WP_015250057.1">
    <property type="nucleotide sequence ID" value="NC_019892.1"/>
</dbReference>
<dbReference type="EMBL" id="CP003364">
    <property type="protein sequence ID" value="AGA30985.1"/>
    <property type="molecule type" value="Genomic_DNA"/>
</dbReference>
<reference evidence="8 9" key="1">
    <citation type="submission" date="2012-02" db="EMBL/GenBank/DDBJ databases">
        <title>Complete sequence of chromosome of Singulisphaera acidiphila DSM 18658.</title>
        <authorList>
            <consortium name="US DOE Joint Genome Institute (JGI-PGF)"/>
            <person name="Lucas S."/>
            <person name="Copeland A."/>
            <person name="Lapidus A."/>
            <person name="Glavina del Rio T."/>
            <person name="Dalin E."/>
            <person name="Tice H."/>
            <person name="Bruce D."/>
            <person name="Goodwin L."/>
            <person name="Pitluck S."/>
            <person name="Peters L."/>
            <person name="Ovchinnikova G."/>
            <person name="Chertkov O."/>
            <person name="Kyrpides N."/>
            <person name="Mavromatis K."/>
            <person name="Ivanova N."/>
            <person name="Brettin T."/>
            <person name="Detter J.C."/>
            <person name="Han C."/>
            <person name="Larimer F."/>
            <person name="Land M."/>
            <person name="Hauser L."/>
            <person name="Markowitz V."/>
            <person name="Cheng J.-F."/>
            <person name="Hugenholtz P."/>
            <person name="Woyke T."/>
            <person name="Wu D."/>
            <person name="Tindall B."/>
            <person name="Pomrenke H."/>
            <person name="Brambilla E."/>
            <person name="Klenk H.-P."/>
            <person name="Eisen J.A."/>
        </authorList>
    </citation>
    <scope>NUCLEOTIDE SEQUENCE [LARGE SCALE GENOMIC DNA]</scope>
    <source>
        <strain evidence="9">ATCC BAA-1392 / DSM 18658 / VKM B-2454 / MOB10</strain>
    </source>
</reference>
<evidence type="ECO:0000256" key="1">
    <source>
        <dbReference type="ARBA" id="ARBA00022553"/>
    </source>
</evidence>
<dbReference type="OrthoDB" id="9796655at2"/>
<keyword evidence="2" id="KW-0805">Transcription regulation</keyword>
<dbReference type="GO" id="GO:0000160">
    <property type="term" value="P:phosphorelay signal transduction system"/>
    <property type="evidence" value="ECO:0007669"/>
    <property type="project" value="InterPro"/>
</dbReference>
<dbReference type="SUPFAM" id="SSF52172">
    <property type="entry name" value="CheY-like"/>
    <property type="match status" value="1"/>
</dbReference>
<keyword evidence="3 8" id="KW-0238">DNA-binding</keyword>
<dbReference type="KEGG" id="saci:Sinac_6929"/>
<keyword evidence="1 5" id="KW-0597">Phosphoprotein</keyword>
<dbReference type="Gene3D" id="3.40.50.2300">
    <property type="match status" value="1"/>
</dbReference>
<feature type="domain" description="Response regulatory" evidence="7">
    <location>
        <begin position="7"/>
        <end position="123"/>
    </location>
</feature>
<dbReference type="GO" id="GO:0003677">
    <property type="term" value="F:DNA binding"/>
    <property type="evidence" value="ECO:0007669"/>
    <property type="project" value="UniProtKB-KW"/>
</dbReference>
<feature type="domain" description="HTH luxR-type" evidence="6">
    <location>
        <begin position="148"/>
        <end position="213"/>
    </location>
</feature>
<evidence type="ECO:0000256" key="2">
    <source>
        <dbReference type="ARBA" id="ARBA00023015"/>
    </source>
</evidence>
<keyword evidence="4" id="KW-0804">Transcription</keyword>
<evidence type="ECO:0000313" key="9">
    <source>
        <dbReference type="Proteomes" id="UP000010798"/>
    </source>
</evidence>
<dbReference type="HOGENOM" id="CLU_000445_90_10_0"/>
<dbReference type="InterPro" id="IPR016032">
    <property type="entry name" value="Sig_transdc_resp-reg_C-effctor"/>
</dbReference>
<dbReference type="PANTHER" id="PTHR43214:SF41">
    <property type="entry name" value="NITRATE_NITRITE RESPONSE REGULATOR PROTEIN NARP"/>
    <property type="match status" value="1"/>
</dbReference>
<dbReference type="SMART" id="SM00421">
    <property type="entry name" value="HTH_LUXR"/>
    <property type="match status" value="1"/>
</dbReference>
<dbReference type="InterPro" id="IPR011006">
    <property type="entry name" value="CheY-like_superfamily"/>
</dbReference>
<dbReference type="CDD" id="cd17535">
    <property type="entry name" value="REC_NarL-like"/>
    <property type="match status" value="1"/>
</dbReference>
<sequence>MNKNKIRVILADAHALVRAGIRCLLTAMDAIEVVAEASDGDEALIAVEAHRPEVLISDLVMPHHDGLELTEHVAKEYPETKVLILSMYSSEDHVIQALRAGAAGYLLKNSSANELELAVRTVAQGESYLSPPISKHVVTRCLQCATNEAAVSVALTARQREILKRIAEGQSTKEIASSMNISLKTVAAHRAKLMDRLKIYEIASLTRYAIQIGISKVEKSP</sequence>
<evidence type="ECO:0000256" key="3">
    <source>
        <dbReference type="ARBA" id="ARBA00023125"/>
    </source>
</evidence>
<proteinExistence type="predicted"/>